<evidence type="ECO:0000256" key="1">
    <source>
        <dbReference type="HAMAP-Rule" id="MF_00388"/>
    </source>
</evidence>
<comment type="cofactor">
    <cofactor evidence="1">
        <name>Zn(2+)</name>
        <dbReference type="ChEBI" id="CHEBI:29105"/>
    </cofactor>
</comment>
<comment type="pathway">
    <text evidence="1">Glycolipid biosynthesis; lipid IV(A) biosynthesis; lipid IV(A) from (3R)-3-hydroxytetradecanoyl-[acyl-carrier-protein] and UDP-N-acetyl-alpha-D-glucosamine: step 2/6.</text>
</comment>
<comment type="catalytic activity">
    <reaction evidence="1">
        <text>a UDP-3-O-[(3R)-3-hydroxyacyl]-N-acetyl-alpha-D-glucosamine + H2O = a UDP-3-O-[(3R)-3-hydroxyacyl]-alpha-D-glucosamine + acetate</text>
        <dbReference type="Rhea" id="RHEA:67816"/>
        <dbReference type="ChEBI" id="CHEBI:15377"/>
        <dbReference type="ChEBI" id="CHEBI:30089"/>
        <dbReference type="ChEBI" id="CHEBI:137740"/>
        <dbReference type="ChEBI" id="CHEBI:173225"/>
        <dbReference type="EC" id="3.5.1.108"/>
    </reaction>
</comment>
<protein>
    <recommendedName>
        <fullName evidence="1 2">UDP-3-O-acyl-N-acetylglucosamine deacetylase</fullName>
        <shortName evidence="1">UDP-3-O-acyl-GlcNAc deacetylase</shortName>
        <ecNumber evidence="1 2">3.5.1.108</ecNumber>
    </recommendedName>
    <alternativeName>
        <fullName evidence="1">UDP-3-O-[R-3-hydroxymyristoyl]-N-acetylglucosamine deacetylase</fullName>
    </alternativeName>
</protein>
<dbReference type="Proteomes" id="UP001595420">
    <property type="component" value="Unassembled WGS sequence"/>
</dbReference>
<evidence type="ECO:0000313" key="3">
    <source>
        <dbReference type="EMBL" id="MFC3000845.1"/>
    </source>
</evidence>
<dbReference type="HAMAP" id="MF_00388">
    <property type="entry name" value="LpxC"/>
    <property type="match status" value="1"/>
</dbReference>
<feature type="binding site" evidence="1">
    <location>
        <position position="250"/>
    </location>
    <ligand>
        <name>Zn(2+)</name>
        <dbReference type="ChEBI" id="CHEBI:29105"/>
    </ligand>
</feature>
<feature type="active site" description="Proton donor" evidence="1">
    <location>
        <position position="273"/>
    </location>
</feature>
<sequence length="315" mass="33042">MDGFLPVDLRRRKTLKTAIGCVGVGLHSGRRVSLTLRPATAGTGILFRRSDLGIDIPALFDRVVDTRLCTALVAEGAPQARIGTVEHVMAALAGAGVTDAILELDGPEVPILDGSAAPFLFLIDCAGTVGLEAAAPVIEVLRRIRVEEKDAFVELHPAHVPGFEAAMSIEFPSTAIGSQKVQMRLTPAAFRAGLADARTFTLAEEIARLRAAGLAQGGSLDNAIVVDGPLVLNPGGLRRPDEFVRHKLLDVVGDLALAGAALSARFIGHRSGHALNNKLLRALFADRGAWRMVDGELPMDGVATRLPAAAAPAMA</sequence>
<accession>A0ABV7BT07</accession>
<dbReference type="PANTHER" id="PTHR33694">
    <property type="entry name" value="UDP-3-O-ACYL-N-ACETYLGLUCOSAMINE DEACETYLASE 1, MITOCHONDRIAL-RELATED"/>
    <property type="match status" value="1"/>
</dbReference>
<dbReference type="NCBIfam" id="TIGR00325">
    <property type="entry name" value="lpxC"/>
    <property type="match status" value="1"/>
</dbReference>
<comment type="similarity">
    <text evidence="1">Belongs to the LpxC family.</text>
</comment>
<dbReference type="Pfam" id="PF03331">
    <property type="entry name" value="LpxC"/>
    <property type="match status" value="1"/>
</dbReference>
<evidence type="ECO:0000256" key="2">
    <source>
        <dbReference type="NCBIfam" id="TIGR00325"/>
    </source>
</evidence>
<keyword evidence="1 3" id="KW-0378">Hydrolase</keyword>
<dbReference type="EC" id="3.5.1.108" evidence="1 2"/>
<name>A0ABV7BT07_9PROT</name>
<keyword evidence="1" id="KW-0443">Lipid metabolism</keyword>
<keyword evidence="1" id="KW-0441">Lipid A biosynthesis</keyword>
<dbReference type="InterPro" id="IPR004463">
    <property type="entry name" value="UDP-acyl_GlcNac_deAcase"/>
</dbReference>
<reference evidence="4" key="1">
    <citation type="journal article" date="2019" name="Int. J. Syst. Evol. Microbiol.">
        <title>The Global Catalogue of Microorganisms (GCM) 10K type strain sequencing project: providing services to taxonomists for standard genome sequencing and annotation.</title>
        <authorList>
            <consortium name="The Broad Institute Genomics Platform"/>
            <consortium name="The Broad Institute Genome Sequencing Center for Infectious Disease"/>
            <person name="Wu L."/>
            <person name="Ma J."/>
        </authorList>
    </citation>
    <scope>NUCLEOTIDE SEQUENCE [LARGE SCALE GENOMIC DNA]</scope>
    <source>
        <strain evidence="4">CGMCC 1.16855</strain>
    </source>
</reference>
<gene>
    <name evidence="1 3" type="primary">lpxC</name>
    <name evidence="3" type="ORF">ACFOD3_13140</name>
</gene>
<dbReference type="GO" id="GO:0103117">
    <property type="term" value="F:UDP-3-O-acyl-N-acetylglucosamine deacetylase activity"/>
    <property type="evidence" value="ECO:0007669"/>
    <property type="project" value="UniProtKB-EC"/>
</dbReference>
<evidence type="ECO:0000313" key="4">
    <source>
        <dbReference type="Proteomes" id="UP001595420"/>
    </source>
</evidence>
<feature type="binding site" evidence="1">
    <location>
        <position position="246"/>
    </location>
    <ligand>
        <name>Zn(2+)</name>
        <dbReference type="ChEBI" id="CHEBI:29105"/>
    </ligand>
</feature>
<keyword evidence="1" id="KW-0479">Metal-binding</keyword>
<proteinExistence type="inferred from homology"/>
<organism evidence="3 4">
    <name type="scientific">Falsiroseomonas tokyonensis</name>
    <dbReference type="NCBI Taxonomy" id="430521"/>
    <lineage>
        <taxon>Bacteria</taxon>
        <taxon>Pseudomonadati</taxon>
        <taxon>Pseudomonadota</taxon>
        <taxon>Alphaproteobacteria</taxon>
        <taxon>Acetobacterales</taxon>
        <taxon>Roseomonadaceae</taxon>
        <taxon>Falsiroseomonas</taxon>
    </lineage>
</organism>
<feature type="binding site" evidence="1">
    <location>
        <position position="87"/>
    </location>
    <ligand>
        <name>Zn(2+)</name>
        <dbReference type="ChEBI" id="CHEBI:29105"/>
    </ligand>
</feature>
<dbReference type="EMBL" id="JBHRSB010000003">
    <property type="protein sequence ID" value="MFC3000845.1"/>
    <property type="molecule type" value="Genomic_DNA"/>
</dbReference>
<comment type="function">
    <text evidence="1">Catalyzes the hydrolysis of UDP-3-O-myristoyl-N-acetylglucosamine to form UDP-3-O-myristoylglucosamine and acetate, the committed step in lipid A biosynthesis.</text>
</comment>
<dbReference type="PANTHER" id="PTHR33694:SF1">
    <property type="entry name" value="UDP-3-O-ACYL-N-ACETYLGLUCOSAMINE DEACETYLASE 1, MITOCHONDRIAL-RELATED"/>
    <property type="match status" value="1"/>
</dbReference>
<keyword evidence="1" id="KW-0444">Lipid biosynthesis</keyword>
<keyword evidence="4" id="KW-1185">Reference proteome</keyword>
<comment type="caution">
    <text evidence="3">The sequence shown here is derived from an EMBL/GenBank/DDBJ whole genome shotgun (WGS) entry which is preliminary data.</text>
</comment>
<keyword evidence="1" id="KW-0862">Zinc</keyword>
<dbReference type="RefSeq" id="WP_216836912.1">
    <property type="nucleotide sequence ID" value="NZ_JAFNJS010000003.1"/>
</dbReference>